<keyword evidence="3" id="KW-1185">Reference proteome</keyword>
<reference evidence="3" key="1">
    <citation type="journal article" date="2008" name="Genome Res.">
        <title>The genome of Pelotomaculum thermopropionicum reveals niche-associated evolution in anaerobic microbiota.</title>
        <authorList>
            <person name="Kosaka T."/>
            <person name="Kato S."/>
            <person name="Shimoyama T."/>
            <person name="Ishii S."/>
            <person name="Abe T."/>
            <person name="Watanabe K."/>
        </authorList>
    </citation>
    <scope>NUCLEOTIDE SEQUENCE [LARGE SCALE GENOMIC DNA]</scope>
    <source>
        <strain evidence="3">DSM 13744 / JCM 10971 / SI</strain>
    </source>
</reference>
<keyword evidence="1" id="KW-0472">Membrane</keyword>
<evidence type="ECO:0000313" key="3">
    <source>
        <dbReference type="Proteomes" id="UP000006556"/>
    </source>
</evidence>
<dbReference type="HOGENOM" id="CLU_2397011_0_0_9"/>
<organism evidence="2 3">
    <name type="scientific">Pelotomaculum thermopropionicum (strain DSM 13744 / JCM 10971 / SI)</name>
    <dbReference type="NCBI Taxonomy" id="370438"/>
    <lineage>
        <taxon>Bacteria</taxon>
        <taxon>Bacillati</taxon>
        <taxon>Bacillota</taxon>
        <taxon>Clostridia</taxon>
        <taxon>Eubacteriales</taxon>
        <taxon>Desulfotomaculaceae</taxon>
        <taxon>Pelotomaculum</taxon>
    </lineage>
</organism>
<dbReference type="AlphaFoldDB" id="A5D574"/>
<name>A5D574_PELTS</name>
<feature type="transmembrane region" description="Helical" evidence="1">
    <location>
        <begin position="27"/>
        <end position="48"/>
    </location>
</feature>
<dbReference type="Proteomes" id="UP000006556">
    <property type="component" value="Chromosome"/>
</dbReference>
<evidence type="ECO:0000256" key="1">
    <source>
        <dbReference type="SAM" id="Phobius"/>
    </source>
</evidence>
<dbReference type="EMBL" id="AP009389">
    <property type="protein sequence ID" value="BAF58601.1"/>
    <property type="molecule type" value="Genomic_DNA"/>
</dbReference>
<keyword evidence="1" id="KW-0812">Transmembrane</keyword>
<dbReference type="eggNOG" id="ENOG50337YW">
    <property type="taxonomic scope" value="Bacteria"/>
</dbReference>
<dbReference type="STRING" id="370438.PTH_0420"/>
<protein>
    <submittedName>
        <fullName evidence="2">Hypothetical membrane protein</fullName>
    </submittedName>
</protein>
<proteinExistence type="predicted"/>
<gene>
    <name evidence="2" type="ordered locus">PTH_0420</name>
</gene>
<keyword evidence="1" id="KW-1133">Transmembrane helix</keyword>
<evidence type="ECO:0000313" key="2">
    <source>
        <dbReference type="EMBL" id="BAF58601.1"/>
    </source>
</evidence>
<sequence>MISTVTTVTTTTTTTTTASTVTTATSLMAGLGLTATIALIILLIAKELAGAAAEGSPRGPGVAGAMDRVLNVGIIPLLMVFVSIVFVKVMSVL</sequence>
<feature type="transmembrane region" description="Helical" evidence="1">
    <location>
        <begin position="69"/>
        <end position="90"/>
    </location>
</feature>
<accession>A5D574</accession>
<dbReference type="KEGG" id="pth:PTH_0420"/>